<keyword evidence="2 4" id="KW-0808">Transferase</keyword>
<keyword evidence="1 4" id="KW-0489">Methyltransferase</keyword>
<dbReference type="Pfam" id="PF10017">
    <property type="entry name" value="Methyltransf_33"/>
    <property type="match status" value="1"/>
</dbReference>
<dbReference type="GO" id="GO:0032259">
    <property type="term" value="P:methylation"/>
    <property type="evidence" value="ECO:0007669"/>
    <property type="project" value="UniProtKB-KW"/>
</dbReference>
<dbReference type="RefSeq" id="WP_081204460.1">
    <property type="nucleotide sequence ID" value="NZ_FOCZ01000003.1"/>
</dbReference>
<dbReference type="OrthoDB" id="5289726at2"/>
<dbReference type="PANTHER" id="PTHR43397:SF1">
    <property type="entry name" value="ERGOTHIONEINE BIOSYNTHESIS PROTEIN 1"/>
    <property type="match status" value="1"/>
</dbReference>
<dbReference type="PIRSF" id="PIRSF018005">
    <property type="entry name" value="UCP018005"/>
    <property type="match status" value="1"/>
</dbReference>
<evidence type="ECO:0000313" key="4">
    <source>
        <dbReference type="EMBL" id="OQP39957.1"/>
    </source>
</evidence>
<reference evidence="5" key="1">
    <citation type="submission" date="2016-04" db="EMBL/GenBank/DDBJ databases">
        <authorList>
            <person name="Chen L."/>
            <person name="Zhuang W."/>
            <person name="Wang G."/>
        </authorList>
    </citation>
    <scope>NUCLEOTIDE SEQUENCE [LARGE SCALE GENOMIC DNA]</scope>
    <source>
        <strain evidence="5">17621</strain>
    </source>
</reference>
<dbReference type="EMBL" id="LVXG01000078">
    <property type="protein sequence ID" value="OQP39957.1"/>
    <property type="molecule type" value="Genomic_DNA"/>
</dbReference>
<evidence type="ECO:0000259" key="3">
    <source>
        <dbReference type="Pfam" id="PF10017"/>
    </source>
</evidence>
<dbReference type="Proteomes" id="UP000192610">
    <property type="component" value="Unassembled WGS sequence"/>
</dbReference>
<evidence type="ECO:0000313" key="5">
    <source>
        <dbReference type="Proteomes" id="UP000192610"/>
    </source>
</evidence>
<dbReference type="STRING" id="354355.SAMN05660816_02187"/>
<dbReference type="InterPro" id="IPR019257">
    <property type="entry name" value="MeTrfase_dom"/>
</dbReference>
<evidence type="ECO:0000256" key="2">
    <source>
        <dbReference type="ARBA" id="ARBA00022679"/>
    </source>
</evidence>
<dbReference type="AlphaFoldDB" id="A0A1V9E1F2"/>
<dbReference type="InterPro" id="IPR029063">
    <property type="entry name" value="SAM-dependent_MTases_sf"/>
</dbReference>
<dbReference type="Gene3D" id="3.40.50.150">
    <property type="entry name" value="Vaccinia Virus protein VP39"/>
    <property type="match status" value="1"/>
</dbReference>
<dbReference type="InterPro" id="IPR051128">
    <property type="entry name" value="EgtD_Methyltrsf_superfamily"/>
</dbReference>
<gene>
    <name evidence="4" type="ORF">A4H97_17215</name>
</gene>
<evidence type="ECO:0000256" key="1">
    <source>
        <dbReference type="ARBA" id="ARBA00022603"/>
    </source>
</evidence>
<keyword evidence="5" id="KW-1185">Reference proteome</keyword>
<comment type="caution">
    <text evidence="4">The sequence shown here is derived from an EMBL/GenBank/DDBJ whole genome shotgun (WGS) entry which is preliminary data.</text>
</comment>
<sequence length="335" mass="37994">MTNIKTVYRPVSKTTQANERSTFYKDVIAGLRAEQKYLQSKYFYNAKGDRLFQEIMRCEEYYPFSSELEIFSQRTAELVTAITDQTGSFDLIELGAGDCTKSGYLLKELLKRQVEFTYMPIDISANIISYLVGKLPIAVPGVQVMGLHGEYGEMLAKASALSCRRKVILFLGSNLGNMLPDQALAFSRTLRSHLQQKDMVIVGLDLKKDPRTILAAYNDKAGITKQFNLNLLERINKELKADFDLTNFAHYPTYDPVTGSCKSYLISQSDQVVQITNKGSFEKIHFKKGEAIYMEVSQKYTTSEIDQMAMKAGFKTAAQFYDSKAWFVDTLWEAI</sequence>
<organism evidence="4 5">
    <name type="scientific">Niastella yeongjuensis</name>
    <dbReference type="NCBI Taxonomy" id="354355"/>
    <lineage>
        <taxon>Bacteria</taxon>
        <taxon>Pseudomonadati</taxon>
        <taxon>Bacteroidota</taxon>
        <taxon>Chitinophagia</taxon>
        <taxon>Chitinophagales</taxon>
        <taxon>Chitinophagaceae</taxon>
        <taxon>Niastella</taxon>
    </lineage>
</organism>
<dbReference type="GO" id="GO:0008168">
    <property type="term" value="F:methyltransferase activity"/>
    <property type="evidence" value="ECO:0007669"/>
    <property type="project" value="UniProtKB-KW"/>
</dbReference>
<protein>
    <submittedName>
        <fullName evidence="4">Dimethylhistidine N-methyltransferase</fullName>
    </submittedName>
</protein>
<dbReference type="PANTHER" id="PTHR43397">
    <property type="entry name" value="ERGOTHIONEINE BIOSYNTHESIS PROTEIN 1"/>
    <property type="match status" value="1"/>
</dbReference>
<dbReference type="InterPro" id="IPR017804">
    <property type="entry name" value="MeTrfase_EgtD-like"/>
</dbReference>
<accession>A0A1V9E1F2</accession>
<name>A0A1V9E1F2_9BACT</name>
<feature type="domain" description="Histidine-specific methyltransferase SAM-dependent" evidence="3">
    <location>
        <begin position="24"/>
        <end position="333"/>
    </location>
</feature>
<proteinExistence type="predicted"/>